<protein>
    <submittedName>
        <fullName evidence="2">Uncharacterized protein</fullName>
    </submittedName>
</protein>
<keyword evidence="1" id="KW-1185">Reference proteome</keyword>
<dbReference type="WBParaSite" id="Pan_g17551.t1">
    <property type="protein sequence ID" value="Pan_g17551.t1"/>
    <property type="gene ID" value="Pan_g17551"/>
</dbReference>
<organism evidence="1 2">
    <name type="scientific">Panagrellus redivivus</name>
    <name type="common">Microworm</name>
    <dbReference type="NCBI Taxonomy" id="6233"/>
    <lineage>
        <taxon>Eukaryota</taxon>
        <taxon>Metazoa</taxon>
        <taxon>Ecdysozoa</taxon>
        <taxon>Nematoda</taxon>
        <taxon>Chromadorea</taxon>
        <taxon>Rhabditida</taxon>
        <taxon>Tylenchina</taxon>
        <taxon>Panagrolaimomorpha</taxon>
        <taxon>Panagrolaimoidea</taxon>
        <taxon>Panagrolaimidae</taxon>
        <taxon>Panagrellus</taxon>
    </lineage>
</organism>
<name>A0A7E4V7H7_PANRE</name>
<accession>A0A7E4V7H7</accession>
<proteinExistence type="predicted"/>
<evidence type="ECO:0000313" key="2">
    <source>
        <dbReference type="WBParaSite" id="Pan_g17551.t1"/>
    </source>
</evidence>
<dbReference type="AlphaFoldDB" id="A0A7E4V7H7"/>
<reference evidence="2" key="2">
    <citation type="submission" date="2020-10" db="UniProtKB">
        <authorList>
            <consortium name="WormBaseParasite"/>
        </authorList>
    </citation>
    <scope>IDENTIFICATION</scope>
</reference>
<sequence length="73" mass="8294">MIFDIDCNFELLLADSKTRGRSRKVIIPKCRRSTRRSSFAIRASSAFTKLPRKTQVVTKHSSLISEVSKLVPN</sequence>
<evidence type="ECO:0000313" key="1">
    <source>
        <dbReference type="Proteomes" id="UP000492821"/>
    </source>
</evidence>
<dbReference type="Proteomes" id="UP000492821">
    <property type="component" value="Unassembled WGS sequence"/>
</dbReference>
<reference evidence="1" key="1">
    <citation type="journal article" date="2013" name="Genetics">
        <title>The draft genome and transcriptome of Panagrellus redivivus are shaped by the harsh demands of a free-living lifestyle.</title>
        <authorList>
            <person name="Srinivasan J."/>
            <person name="Dillman A.R."/>
            <person name="Macchietto M.G."/>
            <person name="Heikkinen L."/>
            <person name="Lakso M."/>
            <person name="Fracchia K.M."/>
            <person name="Antoshechkin I."/>
            <person name="Mortazavi A."/>
            <person name="Wong G."/>
            <person name="Sternberg P.W."/>
        </authorList>
    </citation>
    <scope>NUCLEOTIDE SEQUENCE [LARGE SCALE GENOMIC DNA]</scope>
    <source>
        <strain evidence="1">MT8872</strain>
    </source>
</reference>